<evidence type="ECO:0000313" key="4">
    <source>
        <dbReference type="Proteomes" id="UP001500393"/>
    </source>
</evidence>
<feature type="compositionally biased region" description="Basic and acidic residues" evidence="1">
    <location>
        <begin position="226"/>
        <end position="238"/>
    </location>
</feature>
<keyword evidence="2" id="KW-0812">Transmembrane</keyword>
<evidence type="ECO:0000256" key="1">
    <source>
        <dbReference type="SAM" id="MobiDB-lite"/>
    </source>
</evidence>
<reference evidence="4" key="1">
    <citation type="journal article" date="2019" name="Int. J. Syst. Evol. Microbiol.">
        <title>The Global Catalogue of Microorganisms (GCM) 10K type strain sequencing project: providing services to taxonomists for standard genome sequencing and annotation.</title>
        <authorList>
            <consortium name="The Broad Institute Genomics Platform"/>
            <consortium name="The Broad Institute Genome Sequencing Center for Infectious Disease"/>
            <person name="Wu L."/>
            <person name="Ma J."/>
        </authorList>
    </citation>
    <scope>NUCLEOTIDE SEQUENCE [LARGE SCALE GENOMIC DNA]</scope>
    <source>
        <strain evidence="4">JCM 14969</strain>
    </source>
</reference>
<keyword evidence="2" id="KW-1133">Transmembrane helix</keyword>
<feature type="region of interest" description="Disordered" evidence="1">
    <location>
        <begin position="40"/>
        <end position="135"/>
    </location>
</feature>
<keyword evidence="4" id="KW-1185">Reference proteome</keyword>
<feature type="transmembrane region" description="Helical" evidence="2">
    <location>
        <begin position="278"/>
        <end position="296"/>
    </location>
</feature>
<keyword evidence="2" id="KW-0472">Membrane</keyword>
<organism evidence="3 4">
    <name type="scientific">Kribbella sancticallisti</name>
    <dbReference type="NCBI Taxonomy" id="460087"/>
    <lineage>
        <taxon>Bacteria</taxon>
        <taxon>Bacillati</taxon>
        <taxon>Actinomycetota</taxon>
        <taxon>Actinomycetes</taxon>
        <taxon>Propionibacteriales</taxon>
        <taxon>Kribbellaceae</taxon>
        <taxon>Kribbella</taxon>
    </lineage>
</organism>
<proteinExistence type="predicted"/>
<gene>
    <name evidence="3" type="ORF">GCM10009789_69740</name>
</gene>
<dbReference type="EMBL" id="BAAAOS010000055">
    <property type="protein sequence ID" value="GAA1605766.1"/>
    <property type="molecule type" value="Genomic_DNA"/>
</dbReference>
<protein>
    <submittedName>
        <fullName evidence="3">Uncharacterized protein</fullName>
    </submittedName>
</protein>
<comment type="caution">
    <text evidence="3">The sequence shown here is derived from an EMBL/GenBank/DDBJ whole genome shotgun (WGS) entry which is preliminary data.</text>
</comment>
<dbReference type="RefSeq" id="WP_344220974.1">
    <property type="nucleotide sequence ID" value="NZ_BAAAOS010000055.1"/>
</dbReference>
<accession>A0ABP4QCW5</accession>
<evidence type="ECO:0000313" key="3">
    <source>
        <dbReference type="EMBL" id="GAA1605766.1"/>
    </source>
</evidence>
<name>A0ABP4QCW5_9ACTN</name>
<feature type="compositionally biased region" description="Low complexity" evidence="1">
    <location>
        <begin position="54"/>
        <end position="88"/>
    </location>
</feature>
<evidence type="ECO:0000256" key="2">
    <source>
        <dbReference type="SAM" id="Phobius"/>
    </source>
</evidence>
<dbReference type="Proteomes" id="UP001500393">
    <property type="component" value="Unassembled WGS sequence"/>
</dbReference>
<feature type="transmembrane region" description="Helical" evidence="2">
    <location>
        <begin position="254"/>
        <end position="272"/>
    </location>
</feature>
<feature type="region of interest" description="Disordered" evidence="1">
    <location>
        <begin position="177"/>
        <end position="196"/>
    </location>
</feature>
<sequence length="314" mass="32046">MRDNGLTAAAYTSMGGIDPLVAEPVLSALAEAGIAAYCGPPAEPDSSTTSPPVADATGTTAAPPTAAAAAGAQAESADGAAEAGGPPSITEPSGAEGDATADPSPGRTDAEAPAAAKADATAPAHTPIKADQVEPVNIPAGFEEIFVDADSEERARAVIERSTEDAEWKSLVEQFNAPSAEGHDATPVPRWPASEDVDENSYEPLIDVPAGLVVGDTDEDPPEPPPARRTDDPHDHFVPPEPPKGPRLDWISRLAWLGLVGGPALLILAALLDFGTGRITTLAVVGFVGGFLTLVLRMKDRLPPDDTPDDGAVV</sequence>
<feature type="region of interest" description="Disordered" evidence="1">
    <location>
        <begin position="213"/>
        <end position="244"/>
    </location>
</feature>
<feature type="compositionally biased region" description="Low complexity" evidence="1">
    <location>
        <begin position="111"/>
        <end position="124"/>
    </location>
</feature>